<proteinExistence type="predicted"/>
<sequence length="579" mass="64242">MQVVGYPRVTGEKPSKDKSMMRWEEQTVLDRTLRVQTNGHPSHSVRHSTRPSFFRTKSSENESNTLFLERGIHDFEFHFIIPAWIAPYERCKYGRTRYTLTATAVGAGRHGSNVSATRDVIVVQQQTPDNGPMPMDMLYNDIHEALQYLTVAITTPSLSVAGILTLSLVHPNPPPNLNVLLIRLFVEQKYELHRKDTHEWVSVPKDKYRVWELGVAPPQHPEINNGKYWAQGILTAEGVQPGTRLGAAARHVPDVVQPLNVLTEKGETLHGYRIKAVARLPDDNRLRPSTAKGTRTNIRISHEIGLEILFSRVDVLDDKYGLPKPQVFSMSKSVSIPSCECTFDSIHLPPYSQLSPYTPHTPHTPESSSPTTSRLPTVPRNSSLLGTDTEWNKLIHSLSSLSTHPKRSTIPSRGPDREPSPPLRLGLRTATASRAPSRPGSPSADMSGYKTPVIPVWRPNDATVTSAPGFRLRNTDRSAPRSLPEGSPWAITHMPPRTGESHETCVCGMSLEKLIQAEERLLEGVPTAPGAWVDSSDPNSEPPPWMMSSRPTSPTHDWMMTYSQAGTGSHEATSTKGNE</sequence>
<dbReference type="RefSeq" id="XP_017991798.1">
    <property type="nucleotide sequence ID" value="XM_018138386.1"/>
</dbReference>
<gene>
    <name evidence="2" type="ORF">Malapachy_3927</name>
</gene>
<feature type="compositionally biased region" description="Low complexity" evidence="1">
    <location>
        <begin position="430"/>
        <end position="444"/>
    </location>
</feature>
<evidence type="ECO:0000313" key="2">
    <source>
        <dbReference type="EMBL" id="KOS14166.1"/>
    </source>
</evidence>
<feature type="region of interest" description="Disordered" evidence="1">
    <location>
        <begin position="467"/>
        <end position="498"/>
    </location>
</feature>
<feature type="region of interest" description="Disordered" evidence="1">
    <location>
        <begin position="1"/>
        <end position="20"/>
    </location>
</feature>
<dbReference type="VEuPathDB" id="FungiDB:Malapachy_3927"/>
<dbReference type="GeneID" id="28730262"/>
<feature type="compositionally biased region" description="Basic and acidic residues" evidence="1">
    <location>
        <begin position="10"/>
        <end position="20"/>
    </location>
</feature>
<evidence type="ECO:0000256" key="1">
    <source>
        <dbReference type="SAM" id="MobiDB-lite"/>
    </source>
</evidence>
<dbReference type="InterPro" id="IPR014752">
    <property type="entry name" value="Arrestin-like_C"/>
</dbReference>
<comment type="caution">
    <text evidence="2">The sequence shown here is derived from an EMBL/GenBank/DDBJ whole genome shotgun (WGS) entry which is preliminary data.</text>
</comment>
<feature type="region of interest" description="Disordered" evidence="1">
    <location>
        <begin position="527"/>
        <end position="579"/>
    </location>
</feature>
<feature type="region of interest" description="Disordered" evidence="1">
    <location>
        <begin position="354"/>
        <end position="385"/>
    </location>
</feature>
<feature type="compositionally biased region" description="Low complexity" evidence="1">
    <location>
        <begin position="355"/>
        <end position="373"/>
    </location>
</feature>
<dbReference type="InterPro" id="IPR014756">
    <property type="entry name" value="Ig_E-set"/>
</dbReference>
<dbReference type="AlphaFoldDB" id="A0A0M8MK98"/>
<dbReference type="Proteomes" id="UP000037751">
    <property type="component" value="Unassembled WGS sequence"/>
</dbReference>
<evidence type="ECO:0008006" key="4">
    <source>
        <dbReference type="Google" id="ProtNLM"/>
    </source>
</evidence>
<reference evidence="2 3" key="1">
    <citation type="submission" date="2015-07" db="EMBL/GenBank/DDBJ databases">
        <title>Draft Genome Sequence of Malassezia furfur CBS1878 and Malassezia pachydermatis CBS1879.</title>
        <authorList>
            <person name="Triana S."/>
            <person name="Ohm R."/>
            <person name="Gonzalez A."/>
            <person name="DeCock H."/>
            <person name="Restrepo S."/>
            <person name="Celis A."/>
        </authorList>
    </citation>
    <scope>NUCLEOTIDE SEQUENCE [LARGE SCALE GENOMIC DNA]</scope>
    <source>
        <strain evidence="2 3">CBS 1879</strain>
    </source>
</reference>
<feature type="region of interest" description="Disordered" evidence="1">
    <location>
        <begin position="397"/>
        <end position="449"/>
    </location>
</feature>
<evidence type="ECO:0000313" key="3">
    <source>
        <dbReference type="Proteomes" id="UP000037751"/>
    </source>
</evidence>
<dbReference type="STRING" id="77020.A0A0M8MK98"/>
<feature type="region of interest" description="Disordered" evidence="1">
    <location>
        <begin position="37"/>
        <end position="56"/>
    </location>
</feature>
<protein>
    <recommendedName>
        <fullName evidence="4">Arrestin-like N-terminal domain-containing protein</fullName>
    </recommendedName>
</protein>
<organism evidence="2 3">
    <name type="scientific">Malassezia pachydermatis</name>
    <dbReference type="NCBI Taxonomy" id="77020"/>
    <lineage>
        <taxon>Eukaryota</taxon>
        <taxon>Fungi</taxon>
        <taxon>Dikarya</taxon>
        <taxon>Basidiomycota</taxon>
        <taxon>Ustilaginomycotina</taxon>
        <taxon>Malasseziomycetes</taxon>
        <taxon>Malasseziales</taxon>
        <taxon>Malasseziaceae</taxon>
        <taxon>Malassezia</taxon>
    </lineage>
</organism>
<dbReference type="SUPFAM" id="SSF81296">
    <property type="entry name" value="E set domains"/>
    <property type="match status" value="1"/>
</dbReference>
<accession>A0A0M8MK98</accession>
<dbReference type="Gene3D" id="2.60.40.640">
    <property type="match status" value="1"/>
</dbReference>
<feature type="compositionally biased region" description="Polar residues" evidence="1">
    <location>
        <begin position="549"/>
        <end position="579"/>
    </location>
</feature>
<dbReference type="OrthoDB" id="3345971at2759"/>
<name>A0A0M8MK98_9BASI</name>
<dbReference type="EMBL" id="LGAV01000004">
    <property type="protein sequence ID" value="KOS14166.1"/>
    <property type="molecule type" value="Genomic_DNA"/>
</dbReference>
<keyword evidence="3" id="KW-1185">Reference proteome</keyword>